<reference evidence="3 4" key="1">
    <citation type="journal article" date="2007" name="Nature">
        <title>Evolution of genes and genomes on the Drosophila phylogeny.</title>
        <authorList>
            <consortium name="Drosophila 12 Genomes Consortium"/>
            <person name="Clark A.G."/>
            <person name="Eisen M.B."/>
            <person name="Smith D.R."/>
            <person name="Bergman C.M."/>
            <person name="Oliver B."/>
            <person name="Markow T.A."/>
            <person name="Kaufman T.C."/>
            <person name="Kellis M."/>
            <person name="Gelbart W."/>
            <person name="Iyer V.N."/>
            <person name="Pollard D.A."/>
            <person name="Sackton T.B."/>
            <person name="Larracuente A.M."/>
            <person name="Singh N.D."/>
            <person name="Abad J.P."/>
            <person name="Abt D.N."/>
            <person name="Adryan B."/>
            <person name="Aguade M."/>
            <person name="Akashi H."/>
            <person name="Anderson W.W."/>
            <person name="Aquadro C.F."/>
            <person name="Ardell D.H."/>
            <person name="Arguello R."/>
            <person name="Artieri C.G."/>
            <person name="Barbash D.A."/>
            <person name="Barker D."/>
            <person name="Barsanti P."/>
            <person name="Batterham P."/>
            <person name="Batzoglou S."/>
            <person name="Begun D."/>
            <person name="Bhutkar A."/>
            <person name="Blanco E."/>
            <person name="Bosak S.A."/>
            <person name="Bradley R.K."/>
            <person name="Brand A.D."/>
            <person name="Brent M.R."/>
            <person name="Brooks A.N."/>
            <person name="Brown R.H."/>
            <person name="Butlin R.K."/>
            <person name="Caggese C."/>
            <person name="Calvi B.R."/>
            <person name="Bernardo de Carvalho A."/>
            <person name="Caspi A."/>
            <person name="Castrezana S."/>
            <person name="Celniker S.E."/>
            <person name="Chang J.L."/>
            <person name="Chapple C."/>
            <person name="Chatterji S."/>
            <person name="Chinwalla A."/>
            <person name="Civetta A."/>
            <person name="Clifton S.W."/>
            <person name="Comeron J.M."/>
            <person name="Costello J.C."/>
            <person name="Coyne J.A."/>
            <person name="Daub J."/>
            <person name="David R.G."/>
            <person name="Delcher A.L."/>
            <person name="Delehaunty K."/>
            <person name="Do C.B."/>
            <person name="Ebling H."/>
            <person name="Edwards K."/>
            <person name="Eickbush T."/>
            <person name="Evans J.D."/>
            <person name="Filipski A."/>
            <person name="Findeiss S."/>
            <person name="Freyhult E."/>
            <person name="Fulton L."/>
            <person name="Fulton R."/>
            <person name="Garcia A.C."/>
            <person name="Gardiner A."/>
            <person name="Garfield D.A."/>
            <person name="Garvin B.E."/>
            <person name="Gibson G."/>
            <person name="Gilbert D."/>
            <person name="Gnerre S."/>
            <person name="Godfrey J."/>
            <person name="Good R."/>
            <person name="Gotea V."/>
            <person name="Gravely B."/>
            <person name="Greenberg A.J."/>
            <person name="Griffiths-Jones S."/>
            <person name="Gross S."/>
            <person name="Guigo R."/>
            <person name="Gustafson E.A."/>
            <person name="Haerty W."/>
            <person name="Hahn M.W."/>
            <person name="Halligan D.L."/>
            <person name="Halpern A.L."/>
            <person name="Halter G.M."/>
            <person name="Han M.V."/>
            <person name="Heger A."/>
            <person name="Hillier L."/>
            <person name="Hinrichs A.S."/>
            <person name="Holmes I."/>
            <person name="Hoskins R.A."/>
            <person name="Hubisz M.J."/>
            <person name="Hultmark D."/>
            <person name="Huntley M.A."/>
            <person name="Jaffe D.B."/>
            <person name="Jagadeeshan S."/>
            <person name="Jeck W.R."/>
            <person name="Johnson J."/>
            <person name="Jones C.D."/>
            <person name="Jordan W.C."/>
            <person name="Karpen G.H."/>
            <person name="Kataoka E."/>
            <person name="Keightley P.D."/>
            <person name="Kheradpour P."/>
            <person name="Kirkness E.F."/>
            <person name="Koerich L.B."/>
            <person name="Kristiansen K."/>
            <person name="Kudrna D."/>
            <person name="Kulathinal R.J."/>
            <person name="Kumar S."/>
            <person name="Kwok R."/>
            <person name="Lander E."/>
            <person name="Langley C.H."/>
            <person name="Lapoint R."/>
            <person name="Lazzaro B.P."/>
            <person name="Lee S.J."/>
            <person name="Levesque L."/>
            <person name="Li R."/>
            <person name="Lin C.F."/>
            <person name="Lin M.F."/>
            <person name="Lindblad-Toh K."/>
            <person name="Llopart A."/>
            <person name="Long M."/>
            <person name="Low L."/>
            <person name="Lozovsky E."/>
            <person name="Lu J."/>
            <person name="Luo M."/>
            <person name="Machado C.A."/>
            <person name="Makalowski W."/>
            <person name="Marzo M."/>
            <person name="Matsuda M."/>
            <person name="Matzkin L."/>
            <person name="McAllister B."/>
            <person name="McBride C.S."/>
            <person name="McKernan B."/>
            <person name="McKernan K."/>
            <person name="Mendez-Lago M."/>
            <person name="Minx P."/>
            <person name="Mollenhauer M.U."/>
            <person name="Montooth K."/>
            <person name="Mount S.M."/>
            <person name="Mu X."/>
            <person name="Myers E."/>
            <person name="Negre B."/>
            <person name="Newfeld S."/>
            <person name="Nielsen R."/>
            <person name="Noor M.A."/>
            <person name="O'Grady P."/>
            <person name="Pachter L."/>
            <person name="Papaceit M."/>
            <person name="Parisi M.J."/>
            <person name="Parisi M."/>
            <person name="Parts L."/>
            <person name="Pedersen J.S."/>
            <person name="Pesole G."/>
            <person name="Phillippy A.M."/>
            <person name="Ponting C.P."/>
            <person name="Pop M."/>
            <person name="Porcelli D."/>
            <person name="Powell J.R."/>
            <person name="Prohaska S."/>
            <person name="Pruitt K."/>
            <person name="Puig M."/>
            <person name="Quesneville H."/>
            <person name="Ram K.R."/>
            <person name="Rand D."/>
            <person name="Rasmussen M.D."/>
            <person name="Reed L.K."/>
            <person name="Reenan R."/>
            <person name="Reily A."/>
            <person name="Remington K.A."/>
            <person name="Rieger T.T."/>
            <person name="Ritchie M.G."/>
            <person name="Robin C."/>
            <person name="Rogers Y.H."/>
            <person name="Rohde C."/>
            <person name="Rozas J."/>
            <person name="Rubenfield M.J."/>
            <person name="Ruiz A."/>
            <person name="Russo S."/>
            <person name="Salzberg S.L."/>
            <person name="Sanchez-Gracia A."/>
            <person name="Saranga D.J."/>
            <person name="Sato H."/>
            <person name="Schaeffer S.W."/>
            <person name="Schatz M.C."/>
            <person name="Schlenke T."/>
            <person name="Schwartz R."/>
            <person name="Segarra C."/>
            <person name="Singh R.S."/>
            <person name="Sirot L."/>
            <person name="Sirota M."/>
            <person name="Sisneros N.B."/>
            <person name="Smith C.D."/>
            <person name="Smith T.F."/>
            <person name="Spieth J."/>
            <person name="Stage D.E."/>
            <person name="Stark A."/>
            <person name="Stephan W."/>
            <person name="Strausberg R.L."/>
            <person name="Strempel S."/>
            <person name="Sturgill D."/>
            <person name="Sutton G."/>
            <person name="Sutton G.G."/>
            <person name="Tao W."/>
            <person name="Teichmann S."/>
            <person name="Tobari Y.N."/>
            <person name="Tomimura Y."/>
            <person name="Tsolas J.M."/>
            <person name="Valente V.L."/>
            <person name="Venter E."/>
            <person name="Venter J.C."/>
            <person name="Vicario S."/>
            <person name="Vieira F.G."/>
            <person name="Vilella A.J."/>
            <person name="Villasante A."/>
            <person name="Walenz B."/>
            <person name="Wang J."/>
            <person name="Wasserman M."/>
            <person name="Watts T."/>
            <person name="Wilson D."/>
            <person name="Wilson R.K."/>
            <person name="Wing R.A."/>
            <person name="Wolfner M.F."/>
            <person name="Wong A."/>
            <person name="Wong G.K."/>
            <person name="Wu C.I."/>
            <person name="Wu G."/>
            <person name="Yamamoto D."/>
            <person name="Yang H.P."/>
            <person name="Yang S.P."/>
            <person name="Yorke J.A."/>
            <person name="Yoshida K."/>
            <person name="Zdobnov E."/>
            <person name="Zhang P."/>
            <person name="Zhang Y."/>
            <person name="Zimin A.V."/>
            <person name="Baldwin J."/>
            <person name="Abdouelleil A."/>
            <person name="Abdulkadir J."/>
            <person name="Abebe A."/>
            <person name="Abera B."/>
            <person name="Abreu J."/>
            <person name="Acer S.C."/>
            <person name="Aftuck L."/>
            <person name="Alexander A."/>
            <person name="An P."/>
            <person name="Anderson E."/>
            <person name="Anderson S."/>
            <person name="Arachi H."/>
            <person name="Azer M."/>
            <person name="Bachantsang P."/>
            <person name="Barry A."/>
            <person name="Bayul T."/>
            <person name="Berlin A."/>
            <person name="Bessette D."/>
            <person name="Bloom T."/>
            <person name="Blye J."/>
            <person name="Boguslavskiy L."/>
            <person name="Bonnet C."/>
            <person name="Boukhgalter B."/>
            <person name="Bourzgui I."/>
            <person name="Brown A."/>
            <person name="Cahill P."/>
            <person name="Channer S."/>
            <person name="Cheshatsang Y."/>
            <person name="Chuda L."/>
            <person name="Citroen M."/>
            <person name="Collymore A."/>
            <person name="Cooke P."/>
            <person name="Costello M."/>
            <person name="D'Aco K."/>
            <person name="Daza R."/>
            <person name="De Haan G."/>
            <person name="DeGray S."/>
            <person name="DeMaso C."/>
            <person name="Dhargay N."/>
            <person name="Dooley K."/>
            <person name="Dooley E."/>
            <person name="Doricent M."/>
            <person name="Dorje P."/>
            <person name="Dorjee K."/>
            <person name="Dupes A."/>
            <person name="Elong R."/>
            <person name="Falk J."/>
            <person name="Farina A."/>
            <person name="Faro S."/>
            <person name="Ferguson D."/>
            <person name="Fisher S."/>
            <person name="Foley C.D."/>
            <person name="Franke A."/>
            <person name="Friedrich D."/>
            <person name="Gadbois L."/>
            <person name="Gearin G."/>
            <person name="Gearin C.R."/>
            <person name="Giannoukos G."/>
            <person name="Goode T."/>
            <person name="Graham J."/>
            <person name="Grandbois E."/>
            <person name="Grewal S."/>
            <person name="Gyaltsen K."/>
            <person name="Hafez N."/>
            <person name="Hagos B."/>
            <person name="Hall J."/>
            <person name="Henson C."/>
            <person name="Hollinger A."/>
            <person name="Honan T."/>
            <person name="Huard M.D."/>
            <person name="Hughes L."/>
            <person name="Hurhula B."/>
            <person name="Husby M.E."/>
            <person name="Kamat A."/>
            <person name="Kanga B."/>
            <person name="Kashin S."/>
            <person name="Khazanovich D."/>
            <person name="Kisner P."/>
            <person name="Lance K."/>
            <person name="Lara M."/>
            <person name="Lee W."/>
            <person name="Lennon N."/>
            <person name="Letendre F."/>
            <person name="LeVine R."/>
            <person name="Lipovsky A."/>
            <person name="Liu X."/>
            <person name="Liu J."/>
            <person name="Liu S."/>
            <person name="Lokyitsang T."/>
            <person name="Lokyitsang Y."/>
            <person name="Lubonja R."/>
            <person name="Lui A."/>
            <person name="MacDonald P."/>
            <person name="Magnisalis V."/>
            <person name="Maru K."/>
            <person name="Matthews C."/>
            <person name="McCusker W."/>
            <person name="McDonough S."/>
            <person name="Mehta T."/>
            <person name="Meldrim J."/>
            <person name="Meneus L."/>
            <person name="Mihai O."/>
            <person name="Mihalev A."/>
            <person name="Mihova T."/>
            <person name="Mittelman R."/>
            <person name="Mlenga V."/>
            <person name="Montmayeur A."/>
            <person name="Mulrain L."/>
            <person name="Navidi A."/>
            <person name="Naylor J."/>
            <person name="Negash T."/>
            <person name="Nguyen T."/>
            <person name="Nguyen N."/>
            <person name="Nicol R."/>
            <person name="Norbu C."/>
            <person name="Norbu N."/>
            <person name="Novod N."/>
            <person name="O'Neill B."/>
            <person name="Osman S."/>
            <person name="Markiewicz E."/>
            <person name="Oyono O.L."/>
            <person name="Patti C."/>
            <person name="Phunkhang P."/>
            <person name="Pierre F."/>
            <person name="Priest M."/>
            <person name="Raghuraman S."/>
            <person name="Rege F."/>
            <person name="Reyes R."/>
            <person name="Rise C."/>
            <person name="Rogov P."/>
            <person name="Ross K."/>
            <person name="Ryan E."/>
            <person name="Settipalli S."/>
            <person name="Shea T."/>
            <person name="Sherpa N."/>
            <person name="Shi L."/>
            <person name="Shih D."/>
            <person name="Sparrow T."/>
            <person name="Spaulding J."/>
            <person name="Stalker J."/>
            <person name="Stange-Thomann N."/>
            <person name="Stavropoulos S."/>
            <person name="Stone C."/>
            <person name="Strader C."/>
            <person name="Tesfaye S."/>
            <person name="Thomson T."/>
            <person name="Thoulutsang Y."/>
            <person name="Thoulutsang D."/>
            <person name="Topham K."/>
            <person name="Topping I."/>
            <person name="Tsamla T."/>
            <person name="Vassiliev H."/>
            <person name="Vo A."/>
            <person name="Wangchuk T."/>
            <person name="Wangdi T."/>
            <person name="Weiand M."/>
            <person name="Wilkinson J."/>
            <person name="Wilson A."/>
            <person name="Yadav S."/>
            <person name="Young G."/>
            <person name="Yu Q."/>
            <person name="Zembek L."/>
            <person name="Zhong D."/>
            <person name="Zimmer A."/>
            <person name="Zwirko Z."/>
            <person name="Jaffe D.B."/>
            <person name="Alvarez P."/>
            <person name="Brockman W."/>
            <person name="Butler J."/>
            <person name="Chin C."/>
            <person name="Gnerre S."/>
            <person name="Grabherr M."/>
            <person name="Kleber M."/>
            <person name="Mauceli E."/>
            <person name="MacCallum I."/>
        </authorList>
    </citation>
    <scope>NUCLEOTIDE SEQUENCE [LARGE SCALE GENOMIC DNA]</scope>
    <source>
        <strain evidence="4">MSH-3 / Tucson 14011-0111.49</strain>
    </source>
</reference>
<sequence>MSETRLNLKRYISGSIVFHLALAGLLVAVNGQSGTWNNGNGGVGAWSNAQTGGGMHPPGSLSSQDPQYSYGYAGVDSRGTYGGAGGNGGYYVSGTDEHGRPFSYNGQGQPGQPGYNMGGRLDPGYPGSYGYRGGAATITHGRGVISLGVAVTLALGAALLGRRS</sequence>
<gene>
    <name evidence="3" type="primary">Dper\GL12928</name>
    <name evidence="3" type="ORF">Dper_GL12928</name>
</gene>
<dbReference type="Proteomes" id="UP000008744">
    <property type="component" value="Unassembled WGS sequence"/>
</dbReference>
<protein>
    <submittedName>
        <fullName evidence="3">GL12928</fullName>
    </submittedName>
</protein>
<evidence type="ECO:0000313" key="3">
    <source>
        <dbReference type="EMBL" id="EDW26542.1"/>
    </source>
</evidence>
<dbReference type="OrthoDB" id="7850128at2759"/>
<dbReference type="STRING" id="7234.B4GV05"/>
<feature type="transmembrane region" description="Helical" evidence="2">
    <location>
        <begin position="143"/>
        <end position="161"/>
    </location>
</feature>
<dbReference type="eggNOG" id="ENOG502T8QQ">
    <property type="taxonomic scope" value="Eukaryota"/>
</dbReference>
<dbReference type="HOGENOM" id="CLU_1620757_0_0_1"/>
<evidence type="ECO:0000256" key="1">
    <source>
        <dbReference type="SAM" id="MobiDB-lite"/>
    </source>
</evidence>
<evidence type="ECO:0000256" key="2">
    <source>
        <dbReference type="SAM" id="Phobius"/>
    </source>
</evidence>
<dbReference type="OMA" id="HGRPFSY"/>
<feature type="transmembrane region" description="Helical" evidence="2">
    <location>
        <begin position="12"/>
        <end position="29"/>
    </location>
</feature>
<keyword evidence="2" id="KW-0812">Transmembrane</keyword>
<organism evidence="4">
    <name type="scientific">Drosophila persimilis</name>
    <name type="common">Fruit fly</name>
    <dbReference type="NCBI Taxonomy" id="7234"/>
    <lineage>
        <taxon>Eukaryota</taxon>
        <taxon>Metazoa</taxon>
        <taxon>Ecdysozoa</taxon>
        <taxon>Arthropoda</taxon>
        <taxon>Hexapoda</taxon>
        <taxon>Insecta</taxon>
        <taxon>Pterygota</taxon>
        <taxon>Neoptera</taxon>
        <taxon>Endopterygota</taxon>
        <taxon>Diptera</taxon>
        <taxon>Brachycera</taxon>
        <taxon>Muscomorpha</taxon>
        <taxon>Ephydroidea</taxon>
        <taxon>Drosophilidae</taxon>
        <taxon>Drosophila</taxon>
        <taxon>Sophophora</taxon>
    </lineage>
</organism>
<name>B4GV05_DROPE</name>
<accession>B4GV05</accession>
<dbReference type="KEGG" id="dpe:6597319"/>
<feature type="region of interest" description="Disordered" evidence="1">
    <location>
        <begin position="47"/>
        <end position="68"/>
    </location>
</feature>
<keyword evidence="2" id="KW-1133">Transmembrane helix</keyword>
<evidence type="ECO:0000313" key="4">
    <source>
        <dbReference type="Proteomes" id="UP000008744"/>
    </source>
</evidence>
<dbReference type="EMBL" id="CH479192">
    <property type="protein sequence ID" value="EDW26542.1"/>
    <property type="molecule type" value="Genomic_DNA"/>
</dbReference>
<keyword evidence="4" id="KW-1185">Reference proteome</keyword>
<keyword evidence="2" id="KW-0472">Membrane</keyword>
<dbReference type="AlphaFoldDB" id="B4GV05"/>
<proteinExistence type="predicted"/>